<evidence type="ECO:0000256" key="1">
    <source>
        <dbReference type="ARBA" id="ARBA00004123"/>
    </source>
</evidence>
<feature type="DNA-binding region" description="Homeobox" evidence="3">
    <location>
        <begin position="13"/>
        <end position="26"/>
    </location>
</feature>
<evidence type="ECO:0000313" key="6">
    <source>
        <dbReference type="EMBL" id="KAA0202423.1"/>
    </source>
</evidence>
<dbReference type="InterPro" id="IPR009057">
    <property type="entry name" value="Homeodomain-like_sf"/>
</dbReference>
<dbReference type="SUPFAM" id="SSF46689">
    <property type="entry name" value="Homeodomain-like"/>
    <property type="match status" value="1"/>
</dbReference>
<evidence type="ECO:0000256" key="2">
    <source>
        <dbReference type="ARBA" id="ARBA00038351"/>
    </source>
</evidence>
<gene>
    <name evidence="6" type="ORF">HAZT_HAZT001782</name>
</gene>
<feature type="compositionally biased region" description="Polar residues" evidence="4">
    <location>
        <begin position="254"/>
        <end position="263"/>
    </location>
</feature>
<feature type="region of interest" description="Disordered" evidence="4">
    <location>
        <begin position="91"/>
        <end position="263"/>
    </location>
</feature>
<reference evidence="6" key="1">
    <citation type="submission" date="2014-08" db="EMBL/GenBank/DDBJ databases">
        <authorList>
            <person name="Murali S."/>
            <person name="Richards S."/>
            <person name="Bandaranaike D."/>
            <person name="Bellair M."/>
            <person name="Blankenburg K."/>
            <person name="Chao H."/>
            <person name="Dinh H."/>
            <person name="Doddapaneni H."/>
            <person name="Dugan-Rocha S."/>
            <person name="Elkadiri S."/>
            <person name="Gnanaolivu R."/>
            <person name="Hughes D."/>
            <person name="Lee S."/>
            <person name="Li M."/>
            <person name="Ming W."/>
            <person name="Munidasa M."/>
            <person name="Muniz J."/>
            <person name="Nguyen L."/>
            <person name="Osuji N."/>
            <person name="Pu L.-L."/>
            <person name="Puazo M."/>
            <person name="Skinner E."/>
            <person name="Qu C."/>
            <person name="Quiroz J."/>
            <person name="Raj R."/>
            <person name="Weissenberger G."/>
            <person name="Xin Y."/>
            <person name="Zou X."/>
            <person name="Han Y."/>
            <person name="Worley K."/>
            <person name="Muzny D."/>
            <person name="Gibbs R."/>
        </authorList>
    </citation>
    <scope>NUCLEOTIDE SEQUENCE</scope>
    <source>
        <strain evidence="6">HAZT.00-mixed</strain>
        <tissue evidence="6">Whole organism</tissue>
    </source>
</reference>
<evidence type="ECO:0000259" key="5">
    <source>
        <dbReference type="PROSITE" id="PS50071"/>
    </source>
</evidence>
<dbReference type="InterPro" id="IPR001356">
    <property type="entry name" value="HD"/>
</dbReference>
<evidence type="ECO:0000256" key="4">
    <source>
        <dbReference type="SAM" id="MobiDB-lite"/>
    </source>
</evidence>
<name>A0A6A0H9H5_HYAAZ</name>
<dbReference type="EMBL" id="JQDR03003643">
    <property type="protein sequence ID" value="KAA0202423.1"/>
    <property type="molecule type" value="Genomic_DNA"/>
</dbReference>
<dbReference type="PANTHER" id="PTHR46799">
    <property type="entry name" value="HOMEOBOX PROTEIN UNC-4 HOMOLOG"/>
    <property type="match status" value="1"/>
</dbReference>
<protein>
    <recommendedName>
        <fullName evidence="5">Homeobox domain-containing protein</fullName>
    </recommendedName>
</protein>
<dbReference type="Gene3D" id="1.10.10.60">
    <property type="entry name" value="Homeodomain-like"/>
    <property type="match status" value="1"/>
</dbReference>
<feature type="compositionally biased region" description="Basic and acidic residues" evidence="4">
    <location>
        <begin position="115"/>
        <end position="127"/>
    </location>
</feature>
<dbReference type="AlphaFoldDB" id="A0A6A0H9H5"/>
<dbReference type="GO" id="GO:1990837">
    <property type="term" value="F:sequence-specific double-stranded DNA binding"/>
    <property type="evidence" value="ECO:0007669"/>
    <property type="project" value="TreeGrafter"/>
</dbReference>
<evidence type="ECO:0000256" key="3">
    <source>
        <dbReference type="PROSITE-ProRule" id="PRU00108"/>
    </source>
</evidence>
<dbReference type="PANTHER" id="PTHR46799:SF2">
    <property type="entry name" value="HOMEOBOX DOMAIN-CONTAINING PROTEIN"/>
    <property type="match status" value="1"/>
</dbReference>
<dbReference type="Proteomes" id="UP000711488">
    <property type="component" value="Unassembled WGS sequence"/>
</dbReference>
<dbReference type="GO" id="GO:0010468">
    <property type="term" value="P:regulation of gene expression"/>
    <property type="evidence" value="ECO:0007669"/>
    <property type="project" value="TreeGrafter"/>
</dbReference>
<dbReference type="OrthoDB" id="6159439at2759"/>
<feature type="compositionally biased region" description="Pro residues" evidence="4">
    <location>
        <begin position="148"/>
        <end position="159"/>
    </location>
</feature>
<feature type="compositionally biased region" description="Basic and acidic residues" evidence="4">
    <location>
        <begin position="91"/>
        <end position="105"/>
    </location>
</feature>
<reference evidence="6" key="2">
    <citation type="journal article" date="2018" name="Environ. Sci. Technol.">
        <title>The Toxicogenome of Hyalella azteca: A Model for Sediment Ecotoxicology and Evolutionary Toxicology.</title>
        <authorList>
            <person name="Poynton H.C."/>
            <person name="Hasenbein S."/>
            <person name="Benoit J.B."/>
            <person name="Sepulveda M.S."/>
            <person name="Poelchau M.F."/>
            <person name="Hughes D.S.T."/>
            <person name="Murali S.C."/>
            <person name="Chen S."/>
            <person name="Glastad K.M."/>
            <person name="Goodisman M.A.D."/>
            <person name="Werren J.H."/>
            <person name="Vineis J.H."/>
            <person name="Bowen J.L."/>
            <person name="Friedrich M."/>
            <person name="Jones J."/>
            <person name="Robertson H.M."/>
            <person name="Feyereisen R."/>
            <person name="Mechler-Hickson A."/>
            <person name="Mathers N."/>
            <person name="Lee C.E."/>
            <person name="Colbourne J.K."/>
            <person name="Biales A."/>
            <person name="Johnston J.S."/>
            <person name="Wellborn G.A."/>
            <person name="Rosendale A.J."/>
            <person name="Cridge A.G."/>
            <person name="Munoz-Torres M.C."/>
            <person name="Bain P.A."/>
            <person name="Manny A.R."/>
            <person name="Major K.M."/>
            <person name="Lambert F.N."/>
            <person name="Vulpe C.D."/>
            <person name="Tuck P."/>
            <person name="Blalock B.J."/>
            <person name="Lin Y.Y."/>
            <person name="Smith M.E."/>
            <person name="Ochoa-Acuna H."/>
            <person name="Chen M.M."/>
            <person name="Childers C.P."/>
            <person name="Qu J."/>
            <person name="Dugan S."/>
            <person name="Lee S.L."/>
            <person name="Chao H."/>
            <person name="Dinh H."/>
            <person name="Han Y."/>
            <person name="Doddapaneni H."/>
            <person name="Worley K.C."/>
            <person name="Muzny D.M."/>
            <person name="Gibbs R.A."/>
            <person name="Richards S."/>
        </authorList>
    </citation>
    <scope>NUCLEOTIDE SEQUENCE</scope>
    <source>
        <strain evidence="6">HAZT.00-mixed</strain>
        <tissue evidence="6">Whole organism</tissue>
    </source>
</reference>
<keyword evidence="3" id="KW-0371">Homeobox</keyword>
<comment type="caution">
    <text evidence="6">The sequence shown here is derived from an EMBL/GenBank/DDBJ whole genome shotgun (WGS) entry which is preliminary data.</text>
</comment>
<dbReference type="CDD" id="cd00086">
    <property type="entry name" value="homeodomain"/>
    <property type="match status" value="1"/>
</dbReference>
<proteinExistence type="inferred from homology"/>
<feature type="compositionally biased region" description="Basic and acidic residues" evidence="4">
    <location>
        <begin position="53"/>
        <end position="71"/>
    </location>
</feature>
<feature type="compositionally biased region" description="Low complexity" evidence="4">
    <location>
        <begin position="171"/>
        <end position="191"/>
    </location>
</feature>
<feature type="region of interest" description="Disordered" evidence="4">
    <location>
        <begin position="21"/>
        <end position="71"/>
    </location>
</feature>
<dbReference type="GO" id="GO:0005634">
    <property type="term" value="C:nucleus"/>
    <property type="evidence" value="ECO:0007669"/>
    <property type="project" value="UniProtKB-SubCell"/>
</dbReference>
<feature type="compositionally biased region" description="Low complexity" evidence="4">
    <location>
        <begin position="128"/>
        <end position="147"/>
    </location>
</feature>
<comment type="subcellular location">
    <subcellularLocation>
        <location evidence="1 3">Nucleus</location>
    </subcellularLocation>
</comment>
<sequence>MTVDRCAPIIINVWFQNRRAKWRKKEQTRKGPGRPAHNAHPQTCSGEPIPPEELARREQHRKEKRIQKQLERQQRKLALKGVHVSIEQLRKEYRANGGKPEREIDVVGDDDSDDASSHDERHFHSRLEMTSSEISSSSPDNNHSSPRPTTPPSPISPPAKRPRPSAFSIASLLSLSDRPASPSPQSSSISPNSPPREKDSNSPPRSPRSPNPCVQYSPTRRASLSSSPHPTPPSSPGVRRNQSTELTPPPVCSIASTLSPAVQ</sequence>
<organism evidence="6">
    <name type="scientific">Hyalella azteca</name>
    <name type="common">Amphipod</name>
    <dbReference type="NCBI Taxonomy" id="294128"/>
    <lineage>
        <taxon>Eukaryota</taxon>
        <taxon>Metazoa</taxon>
        <taxon>Ecdysozoa</taxon>
        <taxon>Arthropoda</taxon>
        <taxon>Crustacea</taxon>
        <taxon>Multicrustacea</taxon>
        <taxon>Malacostraca</taxon>
        <taxon>Eumalacostraca</taxon>
        <taxon>Peracarida</taxon>
        <taxon>Amphipoda</taxon>
        <taxon>Senticaudata</taxon>
        <taxon>Talitrida</taxon>
        <taxon>Talitroidea</taxon>
        <taxon>Hyalellidae</taxon>
        <taxon>Hyalella</taxon>
    </lineage>
</organism>
<reference evidence="6" key="3">
    <citation type="submission" date="2019-06" db="EMBL/GenBank/DDBJ databases">
        <authorList>
            <person name="Poynton C."/>
            <person name="Hasenbein S."/>
            <person name="Benoit J.B."/>
            <person name="Sepulveda M.S."/>
            <person name="Poelchau M.F."/>
            <person name="Murali S.C."/>
            <person name="Chen S."/>
            <person name="Glastad K.M."/>
            <person name="Werren J.H."/>
            <person name="Vineis J.H."/>
            <person name="Bowen J.L."/>
            <person name="Friedrich M."/>
            <person name="Jones J."/>
            <person name="Robertson H.M."/>
            <person name="Feyereisen R."/>
            <person name="Mechler-Hickson A."/>
            <person name="Mathers N."/>
            <person name="Lee C.E."/>
            <person name="Colbourne J.K."/>
            <person name="Biales A."/>
            <person name="Johnston J.S."/>
            <person name="Wellborn G.A."/>
            <person name="Rosendale A.J."/>
            <person name="Cridge A.G."/>
            <person name="Munoz-Torres M.C."/>
            <person name="Bain P.A."/>
            <person name="Manny A.R."/>
            <person name="Major K.M."/>
            <person name="Lambert F.N."/>
            <person name="Vulpe C.D."/>
            <person name="Tuck P."/>
            <person name="Blalock B.J."/>
            <person name="Lin Y.-Y."/>
            <person name="Smith M.E."/>
            <person name="Ochoa-Acuna H."/>
            <person name="Chen M.-J.M."/>
            <person name="Childers C.P."/>
            <person name="Qu J."/>
            <person name="Dugan S."/>
            <person name="Lee S.L."/>
            <person name="Chao H."/>
            <person name="Dinh H."/>
            <person name="Han Y."/>
            <person name="Doddapaneni H."/>
            <person name="Worley K.C."/>
            <person name="Muzny D.M."/>
            <person name="Gibbs R.A."/>
            <person name="Richards S."/>
        </authorList>
    </citation>
    <scope>NUCLEOTIDE SEQUENCE</scope>
    <source>
        <strain evidence="6">HAZT.00-mixed</strain>
        <tissue evidence="6">Whole organism</tissue>
    </source>
</reference>
<dbReference type="PROSITE" id="PS50071">
    <property type="entry name" value="HOMEOBOX_2"/>
    <property type="match status" value="1"/>
</dbReference>
<keyword evidence="3" id="KW-0238">DNA-binding</keyword>
<keyword evidence="3" id="KW-0539">Nucleus</keyword>
<accession>A0A6A0H9H5</accession>
<feature type="domain" description="Homeobox" evidence="5">
    <location>
        <begin position="11"/>
        <end position="25"/>
    </location>
</feature>
<comment type="similarity">
    <text evidence="2">Belongs to the paired homeobox family. Unc-4 subfamily.</text>
</comment>